<dbReference type="PANTHER" id="PTHR30037">
    <property type="entry name" value="DNA-3-METHYLADENINE GLYCOSYLASE 1"/>
    <property type="match status" value="1"/>
</dbReference>
<evidence type="ECO:0000313" key="1">
    <source>
        <dbReference type="EMBL" id="MEY1662231.1"/>
    </source>
</evidence>
<dbReference type="Proteomes" id="UP001562065">
    <property type="component" value="Unassembled WGS sequence"/>
</dbReference>
<reference evidence="1 2" key="1">
    <citation type="submission" date="2024-07" db="EMBL/GenBank/DDBJ databases">
        <authorList>
            <person name="Ren Q."/>
        </authorList>
    </citation>
    <scope>NUCLEOTIDE SEQUENCE [LARGE SCALE GENOMIC DNA]</scope>
    <source>
        <strain evidence="1 2">REN37</strain>
    </source>
</reference>
<dbReference type="GO" id="GO:0008725">
    <property type="term" value="F:DNA-3-methyladenine glycosylase activity"/>
    <property type="evidence" value="ECO:0007669"/>
    <property type="project" value="UniProtKB-EC"/>
</dbReference>
<dbReference type="EC" id="3.2.2.20" evidence="1"/>
<proteinExistence type="predicted"/>
<accession>A0ABV4AJJ7</accession>
<dbReference type="RefSeq" id="WP_369455469.1">
    <property type="nucleotide sequence ID" value="NZ_JBGCUO010000001.1"/>
</dbReference>
<dbReference type="Gene3D" id="1.10.340.30">
    <property type="entry name" value="Hypothetical protein, domain 2"/>
    <property type="match status" value="1"/>
</dbReference>
<keyword evidence="1" id="KW-0378">Hydrolase</keyword>
<protein>
    <submittedName>
        <fullName evidence="1">DNA-3-methyladenine glycosylase I</fullName>
        <ecNumber evidence="1">3.2.2.20</ecNumber>
    </submittedName>
</protein>
<dbReference type="InterPro" id="IPR005019">
    <property type="entry name" value="Adenine_glyco"/>
</dbReference>
<keyword evidence="1" id="KW-0326">Glycosidase</keyword>
<evidence type="ECO:0000313" key="2">
    <source>
        <dbReference type="Proteomes" id="UP001562065"/>
    </source>
</evidence>
<sequence>MTPWDDIMALAERRHGAAAVRARWVTVVDAATLASRSDAHYLSALTRRVFRAGMTHAVVDRRWPAFEQAFFDFEPQKLVLMPDAMLDERLRDPALIRHGRKMASIRPNAQFMLDIAREYGSMGQLLAQWPADDTVGLWHLLSRRARSLGGRSAPAFLRMVGKDSWMPTDDVLAALTARGLVTGLSSQRDRRAAQDAINHWQQQSGLAQAHISQTLAMTVG</sequence>
<gene>
    <name evidence="1" type="ORF">AB5I84_08735</name>
</gene>
<comment type="caution">
    <text evidence="1">The sequence shown here is derived from an EMBL/GenBank/DDBJ whole genome shotgun (WGS) entry which is preliminary data.</text>
</comment>
<name>A0ABV4AJJ7_9GAMM</name>
<dbReference type="InterPro" id="IPR011257">
    <property type="entry name" value="DNA_glycosylase"/>
</dbReference>
<keyword evidence="2" id="KW-1185">Reference proteome</keyword>
<dbReference type="InterPro" id="IPR052891">
    <property type="entry name" value="DNA-3mA_glycosylase"/>
</dbReference>
<dbReference type="Pfam" id="PF03352">
    <property type="entry name" value="Adenine_glyco"/>
    <property type="match status" value="1"/>
</dbReference>
<dbReference type="SUPFAM" id="SSF48150">
    <property type="entry name" value="DNA-glycosylase"/>
    <property type="match status" value="1"/>
</dbReference>
<dbReference type="PANTHER" id="PTHR30037:SF3">
    <property type="entry name" value="BLR0857 PROTEIN"/>
    <property type="match status" value="1"/>
</dbReference>
<organism evidence="1 2">
    <name type="scientific">Isoalcanivorax beigongshangi</name>
    <dbReference type="NCBI Taxonomy" id="3238810"/>
    <lineage>
        <taxon>Bacteria</taxon>
        <taxon>Pseudomonadati</taxon>
        <taxon>Pseudomonadota</taxon>
        <taxon>Gammaproteobacteria</taxon>
        <taxon>Oceanospirillales</taxon>
        <taxon>Alcanivoracaceae</taxon>
        <taxon>Isoalcanivorax</taxon>
    </lineage>
</organism>
<dbReference type="EMBL" id="JBGCUO010000001">
    <property type="protein sequence ID" value="MEY1662231.1"/>
    <property type="molecule type" value="Genomic_DNA"/>
</dbReference>